<dbReference type="PANTHER" id="PTHR42714">
    <property type="entry name" value="TRNA MODIFICATION GTPASE GTPBP3"/>
    <property type="match status" value="1"/>
</dbReference>
<dbReference type="NCBIfam" id="NF003661">
    <property type="entry name" value="PRK05291.1-3"/>
    <property type="match status" value="1"/>
</dbReference>
<dbReference type="InterPro" id="IPR018948">
    <property type="entry name" value="GTP-bd_TrmE_N"/>
</dbReference>
<evidence type="ECO:0000256" key="3">
    <source>
        <dbReference type="ARBA" id="ARBA00022694"/>
    </source>
</evidence>
<evidence type="ECO:0000259" key="6">
    <source>
        <dbReference type="PROSITE" id="PS51709"/>
    </source>
</evidence>
<comment type="subcellular location">
    <subcellularLocation>
        <location evidence="1">Mitochondrion</location>
    </subcellularLocation>
</comment>
<dbReference type="SUPFAM" id="SSF116878">
    <property type="entry name" value="TrmE connector domain"/>
    <property type="match status" value="1"/>
</dbReference>
<reference evidence="7" key="1">
    <citation type="submission" date="2014-12" db="EMBL/GenBank/DDBJ databases">
        <title>Insight into the proteome of Arion vulgaris.</title>
        <authorList>
            <person name="Aradska J."/>
            <person name="Bulat T."/>
            <person name="Smidak R."/>
            <person name="Sarate P."/>
            <person name="Gangsoo J."/>
            <person name="Sialana F."/>
            <person name="Bilban M."/>
            <person name="Lubec G."/>
        </authorList>
    </citation>
    <scope>NUCLEOTIDE SEQUENCE</scope>
    <source>
        <tissue evidence="7">Skin</tissue>
    </source>
</reference>
<dbReference type="Pfam" id="PF12631">
    <property type="entry name" value="MnmE_helical"/>
    <property type="match status" value="1"/>
</dbReference>
<dbReference type="InterPro" id="IPR004520">
    <property type="entry name" value="GTPase_MnmE"/>
</dbReference>
<dbReference type="GO" id="GO:0003924">
    <property type="term" value="F:GTPase activity"/>
    <property type="evidence" value="ECO:0007669"/>
    <property type="project" value="InterPro"/>
</dbReference>
<dbReference type="Pfam" id="PF01926">
    <property type="entry name" value="MMR_HSR1"/>
    <property type="match status" value="1"/>
</dbReference>
<dbReference type="NCBIfam" id="TIGR00231">
    <property type="entry name" value="small_GTP"/>
    <property type="match status" value="1"/>
</dbReference>
<dbReference type="GO" id="GO:0005525">
    <property type="term" value="F:GTP binding"/>
    <property type="evidence" value="ECO:0007669"/>
    <property type="project" value="UniProtKB-KW"/>
</dbReference>
<proteinExistence type="inferred from homology"/>
<organism evidence="7">
    <name type="scientific">Arion vulgaris</name>
    <dbReference type="NCBI Taxonomy" id="1028688"/>
    <lineage>
        <taxon>Eukaryota</taxon>
        <taxon>Metazoa</taxon>
        <taxon>Spiralia</taxon>
        <taxon>Lophotrochozoa</taxon>
        <taxon>Mollusca</taxon>
        <taxon>Gastropoda</taxon>
        <taxon>Heterobranchia</taxon>
        <taxon>Euthyneura</taxon>
        <taxon>Panpulmonata</taxon>
        <taxon>Eupulmonata</taxon>
        <taxon>Stylommatophora</taxon>
        <taxon>Helicina</taxon>
        <taxon>Arionoidea</taxon>
        <taxon>Arionidae</taxon>
        <taxon>Arion</taxon>
    </lineage>
</organism>
<dbReference type="Pfam" id="PF10396">
    <property type="entry name" value="TrmE_N"/>
    <property type="match status" value="1"/>
</dbReference>
<evidence type="ECO:0000313" key="7">
    <source>
        <dbReference type="EMBL" id="CEK76380.1"/>
    </source>
</evidence>
<dbReference type="InterPro" id="IPR005225">
    <property type="entry name" value="Small_GTP-bd"/>
</dbReference>
<comment type="similarity">
    <text evidence="2">Belongs to the TRAFAC class TrmE-Era-EngA-EngB-Septin-like GTPase superfamily. TrmE GTPase family.</text>
</comment>
<dbReference type="PANTHER" id="PTHR42714:SF2">
    <property type="entry name" value="TRNA MODIFICATION GTPASE GTPBP3, MITOCHONDRIAL"/>
    <property type="match status" value="1"/>
</dbReference>
<feature type="non-terminal residue" evidence="7">
    <location>
        <position position="1"/>
    </location>
</feature>
<evidence type="ECO:0000256" key="2">
    <source>
        <dbReference type="ARBA" id="ARBA00011043"/>
    </source>
</evidence>
<name>A0A0B7A8S3_9EUPU</name>
<dbReference type="Gene3D" id="1.20.120.430">
    <property type="entry name" value="tRNA modification GTPase MnmE domain 2"/>
    <property type="match status" value="2"/>
</dbReference>
<dbReference type="CDD" id="cd04164">
    <property type="entry name" value="trmE"/>
    <property type="match status" value="1"/>
</dbReference>
<dbReference type="FunFam" id="3.30.1360.120:FF:000007">
    <property type="entry name" value="tRNA modification GTPase GTPBP3, mitochondrial"/>
    <property type="match status" value="1"/>
</dbReference>
<dbReference type="InterPro" id="IPR027266">
    <property type="entry name" value="TrmE/GcvT-like"/>
</dbReference>
<accession>A0A0B7A8S3</accession>
<keyword evidence="3" id="KW-0819">tRNA processing</keyword>
<dbReference type="HAMAP" id="MF_00379">
    <property type="entry name" value="GTPase_MnmE"/>
    <property type="match status" value="1"/>
</dbReference>
<evidence type="ECO:0000256" key="1">
    <source>
        <dbReference type="ARBA" id="ARBA00004173"/>
    </source>
</evidence>
<dbReference type="InterPro" id="IPR027368">
    <property type="entry name" value="MnmE_dom2"/>
</dbReference>
<dbReference type="SUPFAM" id="SSF52540">
    <property type="entry name" value="P-loop containing nucleoside triphosphate hydrolases"/>
    <property type="match status" value="1"/>
</dbReference>
<keyword evidence="5" id="KW-0342">GTP-binding</keyword>
<gene>
    <name evidence="7" type="primary">ORF99723</name>
</gene>
<dbReference type="GO" id="GO:0002098">
    <property type="term" value="P:tRNA wobble uridine modification"/>
    <property type="evidence" value="ECO:0007669"/>
    <property type="project" value="TreeGrafter"/>
</dbReference>
<dbReference type="CDD" id="cd14858">
    <property type="entry name" value="TrmE_N"/>
    <property type="match status" value="1"/>
</dbReference>
<sequence>QFFKCELNLWKIPSKKYASSTIFSVSSGSGKCGVAVIRVSGPKSKHSVEQLCGSITKPRVASLRKLMDPSSKEVLDKALVLWFPGPNSFTGEDCAEFHVHGGPAVISSVLSALSLIDGYKPAQAGEFTKQAFLNGKLDLTEVEGLGDLIHAETEAQRKQALRQMEGDLGIIYTEWRTRLIKCLANTEAFIDFHEEENIEDGILDSVTSEVTKVQKEILDHLKDSRRGERLRDGLHVVILGEPNVGKSTLLNAICQRPAAIVSPIAGTTRDIVETALNIAGYPVLLSDTAGLRETSDVVEKEGVSRALERAHSADLKILMLDLPNHLIQLESAHSLSDFVNSHMQKLGLLQDDTDIIETGIYSYNESRAHTLSRNELVNHTEMWHISRIDTELSNQTINETSPDLETINIKTVDLSNLLIVVNKCDLAADANMPGCILNNEEHICNISCKTGEGLATFMELLVSKVKTLCGDPLSGSPSLTQTRHRHHLNKCQKHLIASINYVHHDVVLSAERLRLATRELGLVTGVVSVEDVLDVIFRDFCIGK</sequence>
<keyword evidence="4" id="KW-0547">Nucleotide-binding</keyword>
<evidence type="ECO:0000256" key="4">
    <source>
        <dbReference type="ARBA" id="ARBA00022741"/>
    </source>
</evidence>
<protein>
    <recommendedName>
        <fullName evidence="6">TrmE-type G domain-containing protein</fullName>
    </recommendedName>
</protein>
<dbReference type="Gene3D" id="3.30.1360.120">
    <property type="entry name" value="Probable tRNA modification gtpase trme, domain 1"/>
    <property type="match status" value="1"/>
</dbReference>
<dbReference type="InterPro" id="IPR031168">
    <property type="entry name" value="G_TrmE"/>
</dbReference>
<feature type="domain" description="TrmE-type G" evidence="6">
    <location>
        <begin position="233"/>
        <end position="466"/>
    </location>
</feature>
<dbReference type="GO" id="GO:0030488">
    <property type="term" value="P:tRNA methylation"/>
    <property type="evidence" value="ECO:0007669"/>
    <property type="project" value="TreeGrafter"/>
</dbReference>
<dbReference type="GO" id="GO:0005739">
    <property type="term" value="C:mitochondrion"/>
    <property type="evidence" value="ECO:0007669"/>
    <property type="project" value="UniProtKB-SubCell"/>
</dbReference>
<evidence type="ECO:0000256" key="5">
    <source>
        <dbReference type="ARBA" id="ARBA00023134"/>
    </source>
</evidence>
<dbReference type="EMBL" id="HACG01029515">
    <property type="protein sequence ID" value="CEK76380.1"/>
    <property type="molecule type" value="Transcribed_RNA"/>
</dbReference>
<dbReference type="InterPro" id="IPR027417">
    <property type="entry name" value="P-loop_NTPase"/>
</dbReference>
<dbReference type="InterPro" id="IPR025867">
    <property type="entry name" value="MnmE_helical"/>
</dbReference>
<dbReference type="InterPro" id="IPR006073">
    <property type="entry name" value="GTP-bd"/>
</dbReference>
<dbReference type="PROSITE" id="PS51709">
    <property type="entry name" value="G_TRME"/>
    <property type="match status" value="1"/>
</dbReference>
<dbReference type="AlphaFoldDB" id="A0A0B7A8S3"/>